<evidence type="ECO:0000256" key="2">
    <source>
        <dbReference type="ARBA" id="ARBA00022679"/>
    </source>
</evidence>
<evidence type="ECO:0000256" key="9">
    <source>
        <dbReference type="SAM" id="SignalP"/>
    </source>
</evidence>
<dbReference type="Gene3D" id="2.60.40.3710">
    <property type="match status" value="1"/>
</dbReference>
<dbReference type="PANTHER" id="PTHR30582:SF2">
    <property type="entry name" value="L,D-TRANSPEPTIDASE YCIB-RELATED"/>
    <property type="match status" value="1"/>
</dbReference>
<protein>
    <submittedName>
        <fullName evidence="11">Putative L,D-transpeptidase LppS</fullName>
        <ecNumber evidence="11">2.-.-.-</ecNumber>
    </submittedName>
</protein>
<feature type="compositionally biased region" description="Low complexity" evidence="8">
    <location>
        <begin position="472"/>
        <end position="497"/>
    </location>
</feature>
<dbReference type="RefSeq" id="WP_167346387.1">
    <property type="nucleotide sequence ID" value="NZ_LQQC01000007.1"/>
</dbReference>
<evidence type="ECO:0000313" key="11">
    <source>
        <dbReference type="EMBL" id="KXZ59006.1"/>
    </source>
</evidence>
<dbReference type="SUPFAM" id="SSF141523">
    <property type="entry name" value="L,D-transpeptidase catalytic domain-like"/>
    <property type="match status" value="1"/>
</dbReference>
<dbReference type="EC" id="2.-.-.-" evidence="11"/>
<comment type="caution">
    <text evidence="11">The sequence shown here is derived from an EMBL/GenBank/DDBJ whole genome shotgun (WGS) entry which is preliminary data.</text>
</comment>
<keyword evidence="5" id="KW-0012">Acyltransferase</keyword>
<keyword evidence="2 11" id="KW-0808">Transferase</keyword>
<keyword evidence="3 7" id="KW-0133">Cell shape</keyword>
<dbReference type="GO" id="GO:0008360">
    <property type="term" value="P:regulation of cell shape"/>
    <property type="evidence" value="ECO:0007669"/>
    <property type="project" value="UniProtKB-UniRule"/>
</dbReference>
<keyword evidence="6 7" id="KW-0961">Cell wall biogenesis/degradation</keyword>
<feature type="compositionally biased region" description="Acidic residues" evidence="8">
    <location>
        <begin position="104"/>
        <end position="115"/>
    </location>
</feature>
<feature type="compositionally biased region" description="Basic and acidic residues" evidence="8">
    <location>
        <begin position="461"/>
        <end position="471"/>
    </location>
</feature>
<gene>
    <name evidence="11" type="primary">lppS</name>
    <name evidence="11" type="ORF">Bravens_00558</name>
</gene>
<dbReference type="PANTHER" id="PTHR30582">
    <property type="entry name" value="L,D-TRANSPEPTIDASE"/>
    <property type="match status" value="1"/>
</dbReference>
<evidence type="ECO:0000256" key="7">
    <source>
        <dbReference type="PROSITE-ProRule" id="PRU01373"/>
    </source>
</evidence>
<sequence>MRFRLMSAAAAATSALLLISGCSVVDETNPISKKEVPKPTVEVTADAPGKKLALKVTDGTFENVQLIDDDAEGALVDLGEFKDPSDDASEEPTDGATDAADTSDSSDESSEDASESADPSADSSADASTDPSADASADPSASTGAEASADQQTTWESSYRLAGDSTYTWTASALDADGKEHTLTGTVDTDKLERTEISARTLIGDNQKVGVGAPIIVNFGSTVPEEFRATVESRLGLSFKDADGNNRDVEGSWAWLPDVDGISRIHYRPREYWPEHTDVDLRMNLKDVPMGKRQKGEKDVELKFTVDRNQVVEGNTKTHRMVVKRNGETKWDFPASFGRAGSRTETHNGTHIVMSKHEYYVMRSQQWDYETPTRHAVRIHNNGEFIHGAPWSVGSQGSANVSHGCVNLAPGSAQKYFNSALYGDPVEIKGSSVSLSPASGDVADWTYEWDDWTALSAIPADQREAAEEAMKENAASASPSADATDPSTEGTSAPSESATEESTD</sequence>
<dbReference type="Proteomes" id="UP000243589">
    <property type="component" value="Unassembled WGS sequence"/>
</dbReference>
<evidence type="ECO:0000313" key="12">
    <source>
        <dbReference type="Proteomes" id="UP000243589"/>
    </source>
</evidence>
<name>A0A150HA98_9MICO</name>
<comment type="pathway">
    <text evidence="1 7">Cell wall biogenesis; peptidoglycan biosynthesis.</text>
</comment>
<dbReference type="AlphaFoldDB" id="A0A150HA98"/>
<dbReference type="InterPro" id="IPR005490">
    <property type="entry name" value="LD_TPept_cat_dom"/>
</dbReference>
<evidence type="ECO:0000256" key="3">
    <source>
        <dbReference type="ARBA" id="ARBA00022960"/>
    </source>
</evidence>
<proteinExistence type="predicted"/>
<dbReference type="Pfam" id="PF17964">
    <property type="entry name" value="Big_10"/>
    <property type="match status" value="1"/>
</dbReference>
<feature type="signal peptide" evidence="9">
    <location>
        <begin position="1"/>
        <end position="25"/>
    </location>
</feature>
<dbReference type="EMBL" id="LQQC01000007">
    <property type="protein sequence ID" value="KXZ59006.1"/>
    <property type="molecule type" value="Genomic_DNA"/>
</dbReference>
<dbReference type="GO" id="GO:0018104">
    <property type="term" value="P:peptidoglycan-protein cross-linking"/>
    <property type="evidence" value="ECO:0007669"/>
    <property type="project" value="TreeGrafter"/>
</dbReference>
<dbReference type="PATRIC" id="fig|479117.4.peg.560"/>
<evidence type="ECO:0000256" key="1">
    <source>
        <dbReference type="ARBA" id="ARBA00004752"/>
    </source>
</evidence>
<keyword evidence="4 7" id="KW-0573">Peptidoglycan synthesis</keyword>
<evidence type="ECO:0000256" key="8">
    <source>
        <dbReference type="SAM" id="MobiDB-lite"/>
    </source>
</evidence>
<dbReference type="InterPro" id="IPR041280">
    <property type="entry name" value="Big_10"/>
</dbReference>
<feature type="region of interest" description="Disordered" evidence="8">
    <location>
        <begin position="79"/>
        <end position="156"/>
    </location>
</feature>
<evidence type="ECO:0000256" key="4">
    <source>
        <dbReference type="ARBA" id="ARBA00022984"/>
    </source>
</evidence>
<evidence type="ECO:0000259" key="10">
    <source>
        <dbReference type="PROSITE" id="PS52029"/>
    </source>
</evidence>
<reference evidence="11 12" key="1">
    <citation type="submission" date="2016-01" db="EMBL/GenBank/DDBJ databases">
        <title>Use of Whole Genome Sequencing to ascertain that Brevibacterium massiliense (Roux, Raoult 2009) is a later heterotypic synonym of Brevibacterium ravenspurgense (Mages 2008).</title>
        <authorList>
            <person name="Bernier A.-M."/>
            <person name="Burdz T."/>
            <person name="Huynh C."/>
            <person name="Pachecho A.L."/>
            <person name="Wiebe D."/>
            <person name="Bonner C."/>
            <person name="Bernard K."/>
        </authorList>
    </citation>
    <scope>NUCLEOTIDE SEQUENCE [LARGE SCALE GENOMIC DNA]</scope>
    <source>
        <strain evidence="11 12">CCUG56047</strain>
    </source>
</reference>
<dbReference type="GO" id="GO:0071555">
    <property type="term" value="P:cell wall organization"/>
    <property type="evidence" value="ECO:0007669"/>
    <property type="project" value="UniProtKB-UniRule"/>
</dbReference>
<feature type="active site" description="Proton donor/acceptor" evidence="7">
    <location>
        <position position="387"/>
    </location>
</feature>
<dbReference type="GO" id="GO:0005576">
    <property type="term" value="C:extracellular region"/>
    <property type="evidence" value="ECO:0007669"/>
    <property type="project" value="TreeGrafter"/>
</dbReference>
<dbReference type="InterPro" id="IPR038063">
    <property type="entry name" value="Transpep_catalytic_dom"/>
</dbReference>
<dbReference type="GO" id="GO:0071972">
    <property type="term" value="F:peptidoglycan L,D-transpeptidase activity"/>
    <property type="evidence" value="ECO:0007669"/>
    <property type="project" value="TreeGrafter"/>
</dbReference>
<keyword evidence="12" id="KW-1185">Reference proteome</keyword>
<keyword evidence="9" id="KW-0732">Signal</keyword>
<feature type="compositionally biased region" description="Low complexity" evidence="8">
    <location>
        <begin position="116"/>
        <end position="145"/>
    </location>
</feature>
<accession>A0A150HA98</accession>
<evidence type="ECO:0000256" key="6">
    <source>
        <dbReference type="ARBA" id="ARBA00023316"/>
    </source>
</evidence>
<organism evidence="11 12">
    <name type="scientific">Brevibacterium ravenspurgense</name>
    <dbReference type="NCBI Taxonomy" id="479117"/>
    <lineage>
        <taxon>Bacteria</taxon>
        <taxon>Bacillati</taxon>
        <taxon>Actinomycetota</taxon>
        <taxon>Actinomycetes</taxon>
        <taxon>Micrococcales</taxon>
        <taxon>Brevibacteriaceae</taxon>
        <taxon>Brevibacterium</taxon>
    </lineage>
</organism>
<dbReference type="PROSITE" id="PS52029">
    <property type="entry name" value="LD_TPASE"/>
    <property type="match status" value="1"/>
</dbReference>
<dbReference type="InterPro" id="IPR050979">
    <property type="entry name" value="LD-transpeptidase"/>
</dbReference>
<dbReference type="Gene3D" id="2.40.440.10">
    <property type="entry name" value="L,D-transpeptidase catalytic domain-like"/>
    <property type="match status" value="1"/>
</dbReference>
<feature type="chain" id="PRO_5007562485" evidence="9">
    <location>
        <begin position="26"/>
        <end position="504"/>
    </location>
</feature>
<dbReference type="UniPathway" id="UPA00219"/>
<dbReference type="GO" id="GO:0016746">
    <property type="term" value="F:acyltransferase activity"/>
    <property type="evidence" value="ECO:0007669"/>
    <property type="project" value="UniProtKB-KW"/>
</dbReference>
<dbReference type="PROSITE" id="PS51257">
    <property type="entry name" value="PROKAR_LIPOPROTEIN"/>
    <property type="match status" value="1"/>
</dbReference>
<evidence type="ECO:0000256" key="5">
    <source>
        <dbReference type="ARBA" id="ARBA00023315"/>
    </source>
</evidence>
<feature type="compositionally biased region" description="Low complexity" evidence="8">
    <location>
        <begin position="94"/>
        <end position="103"/>
    </location>
</feature>
<dbReference type="CDD" id="cd16913">
    <property type="entry name" value="YkuD_like"/>
    <property type="match status" value="1"/>
</dbReference>
<dbReference type="Pfam" id="PF03734">
    <property type="entry name" value="YkuD"/>
    <property type="match status" value="1"/>
</dbReference>
<feature type="active site" description="Nucleophile" evidence="7">
    <location>
        <position position="405"/>
    </location>
</feature>
<feature type="domain" description="L,D-TPase catalytic" evidence="10">
    <location>
        <begin position="310"/>
        <end position="429"/>
    </location>
</feature>
<feature type="region of interest" description="Disordered" evidence="8">
    <location>
        <begin position="460"/>
        <end position="504"/>
    </location>
</feature>